<proteinExistence type="predicted"/>
<name>A0AAC9CTJ5_NEIME</name>
<gene>
    <name evidence="1" type="ORF">DE8555_1748</name>
</gene>
<dbReference type="AlphaFoldDB" id="A0AAC9CTJ5"/>
<organism evidence="1 2">
    <name type="scientific">Neisseria meningitidis</name>
    <dbReference type="NCBI Taxonomy" id="487"/>
    <lineage>
        <taxon>Bacteria</taxon>
        <taxon>Pseudomonadati</taxon>
        <taxon>Pseudomonadota</taxon>
        <taxon>Betaproteobacteria</taxon>
        <taxon>Neisseriales</taxon>
        <taxon>Neisseriaceae</taxon>
        <taxon>Neisseria</taxon>
    </lineage>
</organism>
<evidence type="ECO:0000313" key="2">
    <source>
        <dbReference type="Proteomes" id="UP000092966"/>
    </source>
</evidence>
<reference evidence="1 2" key="1">
    <citation type="submission" date="2015-07" db="EMBL/GenBank/DDBJ databases">
        <title>Comparative genome sequencing reveals within-host evolution of Neisseria meningitidis during.</title>
        <authorList>
            <person name="Klughammer J."/>
            <person name="Dittrich M."/>
            <person name="Mueller T."/>
            <person name="Blom J."/>
            <person name="Goesmann A."/>
            <person name="Vogel U."/>
            <person name="Frosch M."/>
            <person name="Bock C."/>
            <person name="Schoen C."/>
        </authorList>
    </citation>
    <scope>NUCLEOTIDE SEQUENCE [LARGE SCALE GENOMIC DNA]</scope>
    <source>
        <strain evidence="1 2">DE8555</strain>
    </source>
</reference>
<protein>
    <submittedName>
        <fullName evidence="1">Uncharacterized protein</fullName>
    </submittedName>
</protein>
<evidence type="ECO:0000313" key="1">
    <source>
        <dbReference type="EMBL" id="ANW92283.1"/>
    </source>
</evidence>
<dbReference type="Proteomes" id="UP000092966">
    <property type="component" value="Chromosome"/>
</dbReference>
<accession>A0AAC9CTJ5</accession>
<dbReference type="EMBL" id="CP012393">
    <property type="protein sequence ID" value="ANW92283.1"/>
    <property type="molecule type" value="Genomic_DNA"/>
</dbReference>
<sequence>MRCCRNATESSFPRKWESRISRFQSFPIDSRRVRGLDSRLRGNDESIHTETCTTSFPRKWESRISGFQSFPIDSRRVGGLDSRLRGNDEFRDCGVVGNDESIHTETCTTSFPRKWESRISGFQSFPIDSRRVGGLDSRLRGNDGFQDCGVVGNDGFQDYGVVGNDGLGISTPAPRL</sequence>